<evidence type="ECO:0000313" key="2">
    <source>
        <dbReference type="Proteomes" id="UP001183390"/>
    </source>
</evidence>
<evidence type="ECO:0000313" key="1">
    <source>
        <dbReference type="EMBL" id="MDT0326907.1"/>
    </source>
</evidence>
<dbReference type="SUPFAM" id="SSF51735">
    <property type="entry name" value="NAD(P)-binding Rossmann-fold domains"/>
    <property type="match status" value="1"/>
</dbReference>
<protein>
    <submittedName>
        <fullName evidence="1">SDR family NAD(P)-dependent oxidoreductase</fullName>
    </submittedName>
</protein>
<dbReference type="Pfam" id="PF00106">
    <property type="entry name" value="adh_short"/>
    <property type="match status" value="1"/>
</dbReference>
<dbReference type="InterPro" id="IPR036291">
    <property type="entry name" value="NAD(P)-bd_dom_sf"/>
</dbReference>
<dbReference type="InterPro" id="IPR002347">
    <property type="entry name" value="SDR_fam"/>
</dbReference>
<dbReference type="EMBL" id="JAVREP010000001">
    <property type="protein sequence ID" value="MDT0326907.1"/>
    <property type="molecule type" value="Genomic_DNA"/>
</dbReference>
<dbReference type="Gene3D" id="3.40.50.720">
    <property type="entry name" value="NAD(P)-binding Rossmann-like Domain"/>
    <property type="match status" value="1"/>
</dbReference>
<sequence length="82" mass="8473">MSETNLRIALVSGANKGIGFQSARLSGPKGMTLPVGSRDIGRGTGAVRALEKEGVDARPLEVDVTDRTDVRAARAPGGGRVQ</sequence>
<gene>
    <name evidence="1" type="ORF">RM479_00585</name>
</gene>
<comment type="caution">
    <text evidence="1">The sequence shown here is derived from an EMBL/GenBank/DDBJ whole genome shotgun (WGS) entry which is preliminary data.</text>
</comment>
<accession>A0ABU2M2T1</accession>
<keyword evidence="2" id="KW-1185">Reference proteome</keyword>
<organism evidence="1 2">
    <name type="scientific">Nocardiopsis lambiniae</name>
    <dbReference type="NCBI Taxonomy" id="3075539"/>
    <lineage>
        <taxon>Bacteria</taxon>
        <taxon>Bacillati</taxon>
        <taxon>Actinomycetota</taxon>
        <taxon>Actinomycetes</taxon>
        <taxon>Streptosporangiales</taxon>
        <taxon>Nocardiopsidaceae</taxon>
        <taxon>Nocardiopsis</taxon>
    </lineage>
</organism>
<reference evidence="2" key="1">
    <citation type="submission" date="2023-07" db="EMBL/GenBank/DDBJ databases">
        <title>30 novel species of actinomycetes from the DSMZ collection.</title>
        <authorList>
            <person name="Nouioui I."/>
        </authorList>
    </citation>
    <scope>NUCLEOTIDE SEQUENCE [LARGE SCALE GENOMIC DNA]</scope>
    <source>
        <strain evidence="2">DSM 44743</strain>
    </source>
</reference>
<name>A0ABU2M2T1_9ACTN</name>
<dbReference type="RefSeq" id="WP_311509681.1">
    <property type="nucleotide sequence ID" value="NZ_JAVREP010000001.1"/>
</dbReference>
<proteinExistence type="predicted"/>
<dbReference type="Proteomes" id="UP001183390">
    <property type="component" value="Unassembled WGS sequence"/>
</dbReference>